<organism evidence="2 3">
    <name type="scientific">Vespula maculifrons</name>
    <name type="common">Eastern yellow jacket</name>
    <name type="synonym">Wasp</name>
    <dbReference type="NCBI Taxonomy" id="7453"/>
    <lineage>
        <taxon>Eukaryota</taxon>
        <taxon>Metazoa</taxon>
        <taxon>Ecdysozoa</taxon>
        <taxon>Arthropoda</taxon>
        <taxon>Hexapoda</taxon>
        <taxon>Insecta</taxon>
        <taxon>Pterygota</taxon>
        <taxon>Neoptera</taxon>
        <taxon>Endopterygota</taxon>
        <taxon>Hymenoptera</taxon>
        <taxon>Apocrita</taxon>
        <taxon>Aculeata</taxon>
        <taxon>Vespoidea</taxon>
        <taxon>Vespidae</taxon>
        <taxon>Vespinae</taxon>
        <taxon>Vespula</taxon>
    </lineage>
</organism>
<evidence type="ECO:0000313" key="3">
    <source>
        <dbReference type="Proteomes" id="UP001607303"/>
    </source>
</evidence>
<evidence type="ECO:0000256" key="1">
    <source>
        <dbReference type="SAM" id="SignalP"/>
    </source>
</evidence>
<feature type="signal peptide" evidence="1">
    <location>
        <begin position="1"/>
        <end position="18"/>
    </location>
</feature>
<evidence type="ECO:0000313" key="2">
    <source>
        <dbReference type="EMBL" id="KAL2736127.1"/>
    </source>
</evidence>
<feature type="chain" id="PRO_5044857315" evidence="1">
    <location>
        <begin position="19"/>
        <end position="102"/>
    </location>
</feature>
<dbReference type="EMBL" id="JAYRBN010000066">
    <property type="protein sequence ID" value="KAL2736127.1"/>
    <property type="molecule type" value="Genomic_DNA"/>
</dbReference>
<proteinExistence type="predicted"/>
<protein>
    <submittedName>
        <fullName evidence="2">Uncharacterized protein</fullName>
    </submittedName>
</protein>
<gene>
    <name evidence="2" type="ORF">V1477_012636</name>
</gene>
<keyword evidence="3" id="KW-1185">Reference proteome</keyword>
<comment type="caution">
    <text evidence="2">The sequence shown here is derived from an EMBL/GenBank/DDBJ whole genome shotgun (WGS) entry which is preliminary data.</text>
</comment>
<sequence length="102" mass="12066">MKSCILFFLLFMISLAVSQVRLNKKYKTLLQKLNEPSLEDQIMSKKEEINSKNRRTDEINKGFEKVIDFVNVLGQINDFVSDRTKNIIRKLNNLYNSDEDEY</sequence>
<name>A0ABD2BTM1_VESMC</name>
<accession>A0ABD2BTM1</accession>
<dbReference type="AlphaFoldDB" id="A0ABD2BTM1"/>
<keyword evidence="1" id="KW-0732">Signal</keyword>
<reference evidence="2 3" key="1">
    <citation type="journal article" date="2024" name="Ann. Entomol. Soc. Am.">
        <title>Genomic analyses of the southern and eastern yellowjacket wasps (Hymenoptera: Vespidae) reveal evolutionary signatures of social life.</title>
        <authorList>
            <person name="Catto M.A."/>
            <person name="Caine P.B."/>
            <person name="Orr S.E."/>
            <person name="Hunt B.G."/>
            <person name="Goodisman M.A.D."/>
        </authorList>
    </citation>
    <scope>NUCLEOTIDE SEQUENCE [LARGE SCALE GENOMIC DNA]</scope>
    <source>
        <strain evidence="2">232</strain>
        <tissue evidence="2">Head and thorax</tissue>
    </source>
</reference>
<dbReference type="Proteomes" id="UP001607303">
    <property type="component" value="Unassembled WGS sequence"/>
</dbReference>